<keyword evidence="3" id="KW-1185">Reference proteome</keyword>
<sequence length="233" mass="25615">MTYFAEIETSPPKLTIVSKSTITPSQNSTMNDLKLTVSDLPMLSCHYIQKGCLFTRPPLATAAVIALLKDGLATTLSHFPPLAGRLKTDADGYVYITCNDDGVDIVHAVAEHVYVGDILDQKVKDVPDVVKQFFLYDRTVSYKGHFQPLLAVMVTELVDGLFVSCSVNHSVTDGTSFWNFFNTFAEVCRGVTKITNSPEFSRSSVLISPAVLKVPDGGPAVTFNENERLRENF</sequence>
<evidence type="ECO:0008006" key="4">
    <source>
        <dbReference type="Google" id="ProtNLM"/>
    </source>
</evidence>
<comment type="caution">
    <text evidence="2">The sequence shown here is derived from an EMBL/GenBank/DDBJ whole genome shotgun (WGS) entry which is preliminary data.</text>
</comment>
<keyword evidence="1" id="KW-0808">Transferase</keyword>
<reference evidence="2" key="1">
    <citation type="submission" date="2024-03" db="EMBL/GenBank/DDBJ databases">
        <title>WGS assembly of Saponaria officinalis var. Norfolk2.</title>
        <authorList>
            <person name="Jenkins J."/>
            <person name="Shu S."/>
            <person name="Grimwood J."/>
            <person name="Barry K."/>
            <person name="Goodstein D."/>
            <person name="Schmutz J."/>
            <person name="Leebens-Mack J."/>
            <person name="Osbourn A."/>
        </authorList>
    </citation>
    <scope>NUCLEOTIDE SEQUENCE [LARGE SCALE GENOMIC DNA]</scope>
    <source>
        <strain evidence="2">JIC</strain>
    </source>
</reference>
<protein>
    <recommendedName>
        <fullName evidence="4">Shikimate O-hydroxycinnamoyltransferase</fullName>
    </recommendedName>
</protein>
<gene>
    <name evidence="2" type="ORF">RND81_10G137400</name>
</gene>
<organism evidence="2 3">
    <name type="scientific">Saponaria officinalis</name>
    <name type="common">Common soapwort</name>
    <name type="synonym">Lychnis saponaria</name>
    <dbReference type="NCBI Taxonomy" id="3572"/>
    <lineage>
        <taxon>Eukaryota</taxon>
        <taxon>Viridiplantae</taxon>
        <taxon>Streptophyta</taxon>
        <taxon>Embryophyta</taxon>
        <taxon>Tracheophyta</taxon>
        <taxon>Spermatophyta</taxon>
        <taxon>Magnoliopsida</taxon>
        <taxon>eudicotyledons</taxon>
        <taxon>Gunneridae</taxon>
        <taxon>Pentapetalae</taxon>
        <taxon>Caryophyllales</taxon>
        <taxon>Caryophyllaceae</taxon>
        <taxon>Caryophylleae</taxon>
        <taxon>Saponaria</taxon>
    </lineage>
</organism>
<dbReference type="Proteomes" id="UP001443914">
    <property type="component" value="Unassembled WGS sequence"/>
</dbReference>
<dbReference type="GO" id="GO:0016740">
    <property type="term" value="F:transferase activity"/>
    <property type="evidence" value="ECO:0007669"/>
    <property type="project" value="UniProtKB-KW"/>
</dbReference>
<dbReference type="AlphaFoldDB" id="A0AAW1I4A1"/>
<proteinExistence type="predicted"/>
<dbReference type="Pfam" id="PF02458">
    <property type="entry name" value="Transferase"/>
    <property type="match status" value="1"/>
</dbReference>
<dbReference type="PANTHER" id="PTHR31896">
    <property type="entry name" value="FAMILY REGULATORY PROTEIN, PUTATIVE (AFU_ORTHOLOGUE AFUA_3G14730)-RELATED"/>
    <property type="match status" value="1"/>
</dbReference>
<evidence type="ECO:0000313" key="2">
    <source>
        <dbReference type="EMBL" id="KAK9683393.1"/>
    </source>
</evidence>
<dbReference type="InterPro" id="IPR023213">
    <property type="entry name" value="CAT-like_dom_sf"/>
</dbReference>
<dbReference type="EMBL" id="JBDFQZ010000010">
    <property type="protein sequence ID" value="KAK9683393.1"/>
    <property type="molecule type" value="Genomic_DNA"/>
</dbReference>
<name>A0AAW1I4A1_SAPOF</name>
<accession>A0AAW1I4A1</accession>
<dbReference type="InterPro" id="IPR051283">
    <property type="entry name" value="Sec_Metabolite_Acyltrans"/>
</dbReference>
<evidence type="ECO:0000313" key="3">
    <source>
        <dbReference type="Proteomes" id="UP001443914"/>
    </source>
</evidence>
<evidence type="ECO:0000256" key="1">
    <source>
        <dbReference type="ARBA" id="ARBA00022679"/>
    </source>
</evidence>
<dbReference type="PANTHER" id="PTHR31896:SF64">
    <property type="entry name" value="TRICHOTHECENE 3-O-ACETYLTRANSFERASE"/>
    <property type="match status" value="1"/>
</dbReference>
<dbReference type="Gene3D" id="3.30.559.10">
    <property type="entry name" value="Chloramphenicol acetyltransferase-like domain"/>
    <property type="match status" value="1"/>
</dbReference>